<evidence type="ECO:0000313" key="2">
    <source>
        <dbReference type="EMBL" id="JAH09818.1"/>
    </source>
</evidence>
<accession>A0A0E9Q136</accession>
<protein>
    <submittedName>
        <fullName evidence="2">Uncharacterized protein</fullName>
    </submittedName>
</protein>
<reference evidence="2" key="1">
    <citation type="submission" date="2014-11" db="EMBL/GenBank/DDBJ databases">
        <authorList>
            <person name="Amaro Gonzalez C."/>
        </authorList>
    </citation>
    <scope>NUCLEOTIDE SEQUENCE</scope>
</reference>
<reference evidence="2" key="2">
    <citation type="journal article" date="2015" name="Fish Shellfish Immunol.">
        <title>Early steps in the European eel (Anguilla anguilla)-Vibrio vulnificus interaction in the gills: Role of the RtxA13 toxin.</title>
        <authorList>
            <person name="Callol A."/>
            <person name="Pajuelo D."/>
            <person name="Ebbesson L."/>
            <person name="Teles M."/>
            <person name="MacKenzie S."/>
            <person name="Amaro C."/>
        </authorList>
    </citation>
    <scope>NUCLEOTIDE SEQUENCE</scope>
</reference>
<dbReference type="AlphaFoldDB" id="A0A0E9Q136"/>
<feature type="compositionally biased region" description="Polar residues" evidence="1">
    <location>
        <begin position="29"/>
        <end position="49"/>
    </location>
</feature>
<organism evidence="2">
    <name type="scientific">Anguilla anguilla</name>
    <name type="common">European freshwater eel</name>
    <name type="synonym">Muraena anguilla</name>
    <dbReference type="NCBI Taxonomy" id="7936"/>
    <lineage>
        <taxon>Eukaryota</taxon>
        <taxon>Metazoa</taxon>
        <taxon>Chordata</taxon>
        <taxon>Craniata</taxon>
        <taxon>Vertebrata</taxon>
        <taxon>Euteleostomi</taxon>
        <taxon>Actinopterygii</taxon>
        <taxon>Neopterygii</taxon>
        <taxon>Teleostei</taxon>
        <taxon>Anguilliformes</taxon>
        <taxon>Anguillidae</taxon>
        <taxon>Anguilla</taxon>
    </lineage>
</organism>
<dbReference type="EMBL" id="GBXM01098759">
    <property type="protein sequence ID" value="JAH09818.1"/>
    <property type="molecule type" value="Transcribed_RNA"/>
</dbReference>
<proteinExistence type="predicted"/>
<sequence>MARWSNPTDIVLITFSSAPAAFSTSVSIRSVSKHNMPSTPATPFRSSARGTGSSDSHTDTSNAPAFDRTRMPSCGILLVTNTFIGRGAPCILLLNKSKILYKMFHKTKGTSFDPKESHLNRH</sequence>
<evidence type="ECO:0000256" key="1">
    <source>
        <dbReference type="SAM" id="MobiDB-lite"/>
    </source>
</evidence>
<feature type="compositionally biased region" description="Low complexity" evidence="1">
    <location>
        <begin position="50"/>
        <end position="61"/>
    </location>
</feature>
<name>A0A0E9Q136_ANGAN</name>
<feature type="region of interest" description="Disordered" evidence="1">
    <location>
        <begin position="29"/>
        <end position="68"/>
    </location>
</feature>